<keyword evidence="2" id="KW-1185">Reference proteome</keyword>
<gene>
    <name evidence="1" type="ORF">A1QC_10880</name>
</gene>
<protein>
    <submittedName>
        <fullName evidence="1">Uncharacterized protein</fullName>
    </submittedName>
</protein>
<organism evidence="1 2">
    <name type="scientific">Vibrio rumoiensis 1S-45</name>
    <dbReference type="NCBI Taxonomy" id="1188252"/>
    <lineage>
        <taxon>Bacteria</taxon>
        <taxon>Pseudomonadati</taxon>
        <taxon>Pseudomonadota</taxon>
        <taxon>Gammaproteobacteria</taxon>
        <taxon>Vibrionales</taxon>
        <taxon>Vibrionaceae</taxon>
        <taxon>Vibrio</taxon>
    </lineage>
</organism>
<dbReference type="OrthoDB" id="5817599at2"/>
<dbReference type="RefSeq" id="WP_026025806.1">
    <property type="nucleotide sequence ID" value="NZ_AJYK02000081.1"/>
</dbReference>
<dbReference type="EMBL" id="AJYK02000081">
    <property type="protein sequence ID" value="OEF24138.1"/>
    <property type="molecule type" value="Genomic_DNA"/>
</dbReference>
<dbReference type="Proteomes" id="UP000094070">
    <property type="component" value="Unassembled WGS sequence"/>
</dbReference>
<sequence>MTMVSAKEFAGWLKDKFLHEKQGVILTRRDINRLTGRQGFNLDFVHDTHYELMQFGIAFVTDTARENFYLISINDSKNWRETLERQFEKELYCNIYPIERSG</sequence>
<dbReference type="AlphaFoldDB" id="A0A1E5E0X5"/>
<comment type="caution">
    <text evidence="1">The sequence shown here is derived from an EMBL/GenBank/DDBJ whole genome shotgun (WGS) entry which is preliminary data.</text>
</comment>
<name>A0A1E5E0X5_9VIBR</name>
<dbReference type="eggNOG" id="ENOG50332T4">
    <property type="taxonomic scope" value="Bacteria"/>
</dbReference>
<reference evidence="1 2" key="1">
    <citation type="journal article" date="2012" name="Science">
        <title>Ecological populations of bacteria act as socially cohesive units of antibiotic production and resistance.</title>
        <authorList>
            <person name="Cordero O.X."/>
            <person name="Wildschutte H."/>
            <person name="Kirkup B."/>
            <person name="Proehl S."/>
            <person name="Ngo L."/>
            <person name="Hussain F."/>
            <person name="Le Roux F."/>
            <person name="Mincer T."/>
            <person name="Polz M.F."/>
        </authorList>
    </citation>
    <scope>NUCLEOTIDE SEQUENCE [LARGE SCALE GENOMIC DNA]</scope>
    <source>
        <strain evidence="1 2">1S-45</strain>
    </source>
</reference>
<evidence type="ECO:0000313" key="1">
    <source>
        <dbReference type="EMBL" id="OEF24138.1"/>
    </source>
</evidence>
<accession>A0A1E5E0X5</accession>
<evidence type="ECO:0000313" key="2">
    <source>
        <dbReference type="Proteomes" id="UP000094070"/>
    </source>
</evidence>
<proteinExistence type="predicted"/>